<dbReference type="InterPro" id="IPR006016">
    <property type="entry name" value="UspA"/>
</dbReference>
<dbReference type="CDD" id="cd00293">
    <property type="entry name" value="USP-like"/>
    <property type="match status" value="1"/>
</dbReference>
<accession>A0A0E1W0G9</accession>
<dbReference type="HOGENOM" id="CLU_049301_5_2_4"/>
<dbReference type="AlphaFoldDB" id="A0A0E1W0G9"/>
<dbReference type="PRINTS" id="PR01438">
    <property type="entry name" value="UNVRSLSTRESS"/>
</dbReference>
<evidence type="ECO:0000259" key="2">
    <source>
        <dbReference type="Pfam" id="PF00582"/>
    </source>
</evidence>
<dbReference type="Proteomes" id="UP000001812">
    <property type="component" value="Chromosome II"/>
</dbReference>
<dbReference type="InterPro" id="IPR006015">
    <property type="entry name" value="Universal_stress_UspA"/>
</dbReference>
<dbReference type="Pfam" id="PF00582">
    <property type="entry name" value="Usp"/>
    <property type="match status" value="2"/>
</dbReference>
<dbReference type="PANTHER" id="PTHR46268:SF15">
    <property type="entry name" value="UNIVERSAL STRESS PROTEIN HP_0031"/>
    <property type="match status" value="1"/>
</dbReference>
<proteinExistence type="inferred from homology"/>
<comment type="similarity">
    <text evidence="1">Belongs to the universal stress protein A family.</text>
</comment>
<organism evidence="3">
    <name type="scientific">Burkholderia pseudomallei 1710a</name>
    <dbReference type="NCBI Taxonomy" id="320371"/>
    <lineage>
        <taxon>Bacteria</taxon>
        <taxon>Pseudomonadati</taxon>
        <taxon>Pseudomonadota</taxon>
        <taxon>Betaproteobacteria</taxon>
        <taxon>Burkholderiales</taxon>
        <taxon>Burkholderiaceae</taxon>
        <taxon>Burkholderia</taxon>
        <taxon>pseudomallei group</taxon>
    </lineage>
</organism>
<gene>
    <name evidence="3" type="ORF">BURPS1710A_A0302</name>
</gene>
<dbReference type="Gene3D" id="3.40.50.12370">
    <property type="match status" value="1"/>
</dbReference>
<reference evidence="3" key="1">
    <citation type="submission" date="2009-05" db="EMBL/GenBank/DDBJ databases">
        <authorList>
            <person name="Harkins D.M."/>
            <person name="DeShazer D."/>
            <person name="Woods D.E."/>
            <person name="Brinkac L.M."/>
            <person name="Brown K.A."/>
            <person name="Hung G.C."/>
            <person name="Tuanyok A."/>
            <person name="Zhang B."/>
            <person name="Nierman W.C."/>
        </authorList>
    </citation>
    <scope>NUCLEOTIDE SEQUENCE [LARGE SCALE GENOMIC DNA]</scope>
    <source>
        <strain evidence="3">1710a</strain>
    </source>
</reference>
<name>A0A0E1W0G9_BURPE</name>
<feature type="domain" description="UspA" evidence="2">
    <location>
        <begin position="155"/>
        <end position="277"/>
    </location>
</feature>
<evidence type="ECO:0000313" key="3">
    <source>
        <dbReference type="EMBL" id="EET05811.1"/>
    </source>
</evidence>
<feature type="domain" description="UspA" evidence="2">
    <location>
        <begin position="4"/>
        <end position="116"/>
    </location>
</feature>
<dbReference type="PANTHER" id="PTHR46268">
    <property type="entry name" value="STRESS RESPONSE PROTEIN NHAX"/>
    <property type="match status" value="1"/>
</dbReference>
<protein>
    <submittedName>
        <fullName evidence="3">Universal stress family protein</fullName>
    </submittedName>
</protein>
<evidence type="ECO:0000256" key="1">
    <source>
        <dbReference type="ARBA" id="ARBA00008791"/>
    </source>
</evidence>
<sequence>MMKFKTLLVHVDDSRQSGARTEFALDLARRWDAHVIGLYVVCQDLMRPLFRRDESLRLAANEAQHAARRDAAQARFTAAGERAGVNFEWRAPAGPPTDVATLHARHADLVVLGQPEPGDAAAYIEPHFVDDVVMSGGVPAIVLPFTGAMRTFGENVLLAWDGSREAARAVADALPLLKRARFVTVESVLRRRATGAGLAPAGIDVAAYLGRHGIQASFSASAHVPGVDTGAALLNRAADLHADLLVMGAYGHTRARERVLGGVTRTMLESMTVPVLLSH</sequence>
<dbReference type="EMBL" id="CM000833">
    <property type="protein sequence ID" value="EET05811.1"/>
    <property type="molecule type" value="Genomic_DNA"/>
</dbReference>
<dbReference type="SUPFAM" id="SSF52402">
    <property type="entry name" value="Adenine nucleotide alpha hydrolases-like"/>
    <property type="match status" value="2"/>
</dbReference>